<feature type="region of interest" description="Disordered" evidence="1">
    <location>
        <begin position="352"/>
        <end position="394"/>
    </location>
</feature>
<dbReference type="AlphaFoldDB" id="A0A6J6BEX3"/>
<accession>A0A6J6BEX3</accession>
<sequence length="394" mass="39310">MRRYFLPIIASAVVLTACSSTPPAGPAALDLSSRSSVKAATAEGANTSGAPTPAPTVTFPATPADGPVLTPNRQAVTTTTVQTLATAIGVTGTVKEQPGGWTTAVDSPGLSSLTPRLIVLKDARASWFYGTGTSCDLSQPVSDNAGGCVSTAIAEPAPVATPGGGSPTVTPSAPATVNISIAQVNTVADPLFAALGLTTAARTYFPDQNESAESRTVTGDPSVLDLPTFGAGTNITVVIRAKKPTIDSANGTLATWELKDKYGVVSAADALARYNAQPRPEPLLCAVGPDGKGCLARPAITITGATFGLMADTNSGAPVLAPAWIFATSTAAVAGGEPTSGEFAVSAVQDRYLTTPSPDTGQPNPVGTDIEPTAVPGSTGASEGGVPPISGTPK</sequence>
<evidence type="ECO:0000256" key="1">
    <source>
        <dbReference type="SAM" id="MobiDB-lite"/>
    </source>
</evidence>
<organism evidence="2">
    <name type="scientific">freshwater metagenome</name>
    <dbReference type="NCBI Taxonomy" id="449393"/>
    <lineage>
        <taxon>unclassified sequences</taxon>
        <taxon>metagenomes</taxon>
        <taxon>ecological metagenomes</taxon>
    </lineage>
</organism>
<gene>
    <name evidence="2" type="ORF">UFOPK1446_00239</name>
</gene>
<proteinExistence type="predicted"/>
<dbReference type="EMBL" id="CAEZSO010000031">
    <property type="protein sequence ID" value="CAB4537710.1"/>
    <property type="molecule type" value="Genomic_DNA"/>
</dbReference>
<reference evidence="2" key="1">
    <citation type="submission" date="2020-05" db="EMBL/GenBank/DDBJ databases">
        <authorList>
            <person name="Chiriac C."/>
            <person name="Salcher M."/>
            <person name="Ghai R."/>
            <person name="Kavagutti S V."/>
        </authorList>
    </citation>
    <scope>NUCLEOTIDE SEQUENCE</scope>
</reference>
<feature type="compositionally biased region" description="Low complexity" evidence="1">
    <location>
        <begin position="55"/>
        <end position="64"/>
    </location>
</feature>
<protein>
    <submittedName>
        <fullName evidence="2">Unannotated protein</fullName>
    </submittedName>
</protein>
<name>A0A6J6BEX3_9ZZZZ</name>
<evidence type="ECO:0000313" key="2">
    <source>
        <dbReference type="EMBL" id="CAB4537710.1"/>
    </source>
</evidence>
<feature type="compositionally biased region" description="Polar residues" evidence="1">
    <location>
        <begin position="352"/>
        <end position="365"/>
    </location>
</feature>
<feature type="compositionally biased region" description="Polar residues" evidence="1">
    <location>
        <begin position="40"/>
        <end position="49"/>
    </location>
</feature>
<feature type="region of interest" description="Disordered" evidence="1">
    <location>
        <begin position="40"/>
        <end position="68"/>
    </location>
</feature>
<dbReference type="PROSITE" id="PS51257">
    <property type="entry name" value="PROKAR_LIPOPROTEIN"/>
    <property type="match status" value="1"/>
</dbReference>